<dbReference type="Pfam" id="PF23843">
    <property type="entry name" value="DUF7210"/>
    <property type="match status" value="1"/>
</dbReference>
<gene>
    <name evidence="2" type="ORF">FF104_12630</name>
</gene>
<dbReference type="RefSeq" id="WP_035762746.1">
    <property type="nucleotide sequence ID" value="NZ_AP019716.1"/>
</dbReference>
<dbReference type="InterPro" id="IPR055634">
    <property type="entry name" value="DUF7210"/>
</dbReference>
<evidence type="ECO:0000313" key="3">
    <source>
        <dbReference type="Proteomes" id="UP000515243"/>
    </source>
</evidence>
<reference evidence="2 3" key="1">
    <citation type="submission" date="2019-05" db="EMBL/GenBank/DDBJ databases">
        <authorList>
            <person name="Schori C."/>
            <person name="Ahrens C."/>
        </authorList>
    </citation>
    <scope>NUCLEOTIDE SEQUENCE [LARGE SCALE GENOMIC DNA]</scope>
    <source>
        <strain evidence="2 3">DSM 10702</strain>
    </source>
</reference>
<protein>
    <recommendedName>
        <fullName evidence="1">DUF7210 domain-containing protein</fullName>
    </recommendedName>
</protein>
<dbReference type="GeneID" id="92945023"/>
<name>A0AAP9UEW4_CLOBU</name>
<dbReference type="Proteomes" id="UP000515243">
    <property type="component" value="Chromosome 1"/>
</dbReference>
<sequence length="76" mass="8732">MSVKCIINVSHNGKLYSIGDTITDITLTDAEKLIECGAVLKIDNKFKKSYGDVQQVLKNKFKKNKRFMEELQYAKF</sequence>
<dbReference type="EMBL" id="CP040626">
    <property type="protein sequence ID" value="QMW91783.1"/>
    <property type="molecule type" value="Genomic_DNA"/>
</dbReference>
<accession>A0AAP9UEW4</accession>
<proteinExistence type="predicted"/>
<dbReference type="AlphaFoldDB" id="A0AAP9UEW4"/>
<evidence type="ECO:0000313" key="2">
    <source>
        <dbReference type="EMBL" id="QMW91783.1"/>
    </source>
</evidence>
<evidence type="ECO:0000259" key="1">
    <source>
        <dbReference type="Pfam" id="PF23843"/>
    </source>
</evidence>
<feature type="domain" description="DUF7210" evidence="1">
    <location>
        <begin position="1"/>
        <end position="38"/>
    </location>
</feature>
<organism evidence="2 3">
    <name type="scientific">Clostridium butyricum</name>
    <dbReference type="NCBI Taxonomy" id="1492"/>
    <lineage>
        <taxon>Bacteria</taxon>
        <taxon>Bacillati</taxon>
        <taxon>Bacillota</taxon>
        <taxon>Clostridia</taxon>
        <taxon>Eubacteriales</taxon>
        <taxon>Clostridiaceae</taxon>
        <taxon>Clostridium</taxon>
    </lineage>
</organism>